<gene>
    <name evidence="2" type="ORF">DPPLL_06130</name>
</gene>
<keyword evidence="1" id="KW-0812">Transmembrane</keyword>
<reference evidence="2 3" key="1">
    <citation type="submission" date="2022-01" db="EMBL/GenBank/DDBJ databases">
        <title>Desulfofustis limnae sp. nov., a novel mesophilic sulfate-reducing bacterium isolated from marsh soil.</title>
        <authorList>
            <person name="Watanabe M."/>
            <person name="Takahashi A."/>
            <person name="Kojima H."/>
            <person name="Fukui M."/>
        </authorList>
    </citation>
    <scope>NUCLEOTIDE SEQUENCE [LARGE SCALE GENOMIC DNA]</scope>
    <source>
        <strain evidence="2 3">PPLL</strain>
    </source>
</reference>
<feature type="transmembrane region" description="Helical" evidence="1">
    <location>
        <begin position="30"/>
        <end position="56"/>
    </location>
</feature>
<name>A0ABN6M3S3_9BACT</name>
<evidence type="ECO:0000313" key="2">
    <source>
        <dbReference type="EMBL" id="BDD86248.1"/>
    </source>
</evidence>
<evidence type="ECO:0000313" key="3">
    <source>
        <dbReference type="Proteomes" id="UP000830055"/>
    </source>
</evidence>
<organism evidence="2 3">
    <name type="scientific">Desulfofustis limnaeus</name>
    <dbReference type="NCBI Taxonomy" id="2740163"/>
    <lineage>
        <taxon>Bacteria</taxon>
        <taxon>Pseudomonadati</taxon>
        <taxon>Thermodesulfobacteriota</taxon>
        <taxon>Desulfobulbia</taxon>
        <taxon>Desulfobulbales</taxon>
        <taxon>Desulfocapsaceae</taxon>
        <taxon>Desulfofustis</taxon>
    </lineage>
</organism>
<accession>A0ABN6M3S3</accession>
<dbReference type="RefSeq" id="WP_284153342.1">
    <property type="nucleotide sequence ID" value="NZ_AP025516.1"/>
</dbReference>
<proteinExistence type="predicted"/>
<evidence type="ECO:0000256" key="1">
    <source>
        <dbReference type="SAM" id="Phobius"/>
    </source>
</evidence>
<keyword evidence="1" id="KW-0472">Membrane</keyword>
<protein>
    <submittedName>
        <fullName evidence="2">Uncharacterized protein</fullName>
    </submittedName>
</protein>
<sequence>MAATYLNTASNVSLSPVLIGERWREKTSEYFWFSVCFALFLVLGPFAAPIALGFVFSNHSINADAVEPRRLDE</sequence>
<keyword evidence="1" id="KW-1133">Transmembrane helix</keyword>
<dbReference type="EMBL" id="AP025516">
    <property type="protein sequence ID" value="BDD86248.1"/>
    <property type="molecule type" value="Genomic_DNA"/>
</dbReference>
<keyword evidence="3" id="KW-1185">Reference proteome</keyword>
<dbReference type="Proteomes" id="UP000830055">
    <property type="component" value="Chromosome"/>
</dbReference>